<evidence type="ECO:0000259" key="1">
    <source>
        <dbReference type="SMART" id="SM00849"/>
    </source>
</evidence>
<evidence type="ECO:0000313" key="3">
    <source>
        <dbReference type="Proteomes" id="UP000251002"/>
    </source>
</evidence>
<protein>
    <submittedName>
        <fullName evidence="2">MBL fold metallo-hydrolase</fullName>
    </submittedName>
</protein>
<dbReference type="Gene3D" id="3.60.15.10">
    <property type="entry name" value="Ribonuclease Z/Hydroxyacylglutathione hydrolase-like"/>
    <property type="match status" value="1"/>
</dbReference>
<accession>A0A365L1K0</accession>
<dbReference type="AlphaFoldDB" id="A0A365L1K0"/>
<organism evidence="2 3">
    <name type="scientific">Planococcus halotolerans</name>
    <dbReference type="NCBI Taxonomy" id="2233542"/>
    <lineage>
        <taxon>Bacteria</taxon>
        <taxon>Bacillati</taxon>
        <taxon>Bacillota</taxon>
        <taxon>Bacilli</taxon>
        <taxon>Bacillales</taxon>
        <taxon>Caryophanaceae</taxon>
        <taxon>Planococcus</taxon>
    </lineage>
</organism>
<dbReference type="GO" id="GO:0016787">
    <property type="term" value="F:hydrolase activity"/>
    <property type="evidence" value="ECO:0007669"/>
    <property type="project" value="UniProtKB-KW"/>
</dbReference>
<dbReference type="InterPro" id="IPR050855">
    <property type="entry name" value="NDM-1-like"/>
</dbReference>
<dbReference type="Pfam" id="PF00753">
    <property type="entry name" value="Lactamase_B"/>
    <property type="match status" value="1"/>
</dbReference>
<dbReference type="CDD" id="cd07726">
    <property type="entry name" value="ST1585-like_MBL-fold"/>
    <property type="match status" value="1"/>
</dbReference>
<dbReference type="EMBL" id="QLZR01000002">
    <property type="protein sequence ID" value="RAZ78949.1"/>
    <property type="molecule type" value="Genomic_DNA"/>
</dbReference>
<dbReference type="SMART" id="SM00849">
    <property type="entry name" value="Lactamase_B"/>
    <property type="match status" value="1"/>
</dbReference>
<dbReference type="SUPFAM" id="SSF56281">
    <property type="entry name" value="Metallo-hydrolase/oxidoreductase"/>
    <property type="match status" value="1"/>
</dbReference>
<feature type="domain" description="Metallo-beta-lactamase" evidence="1">
    <location>
        <begin position="25"/>
        <end position="230"/>
    </location>
</feature>
<dbReference type="PANTHER" id="PTHR42951">
    <property type="entry name" value="METALLO-BETA-LACTAMASE DOMAIN-CONTAINING"/>
    <property type="match status" value="1"/>
</dbReference>
<keyword evidence="2" id="KW-0378">Hydrolase</keyword>
<gene>
    <name evidence="2" type="ORF">DP120_04850</name>
</gene>
<dbReference type="InterPro" id="IPR037482">
    <property type="entry name" value="ST1585_MBL-fold"/>
</dbReference>
<dbReference type="PANTHER" id="PTHR42951:SF22">
    <property type="entry name" value="METALLO BETA-LACTAMASE SUPERFAMILY LIPOPROTEIN"/>
    <property type="match status" value="1"/>
</dbReference>
<name>A0A365L1K0_9BACL</name>
<sequence length="316" mass="35328">MDKKDPVALTDRITLIDGFDMDIAERTGTYVINEKHLTIIETGPSPSVAYIKDGLKKMGHKLSDVEYIIVTHIHLDHAGGAGLLLQDCPNAKLVVHPKGARHLADPSRLVAGAKMVYGDRFDNLFAPVLPVSEDRILVKGEGDRLEISPDCILEFWDSSGHANHHFAIVEPVSNGIFTGDTAGIHYEQLAKEGIDFHLPSTSPNQFDPDLMRESILRMKERGFSRAFYGHYGMSEKPDAAFGQTLDWLEIFMNEGEAALQAGETHIELAARLKEHINQHLRSIEIDDDHEVYMLIELDLMVGAMGLLDYLYKKKDK</sequence>
<dbReference type="InterPro" id="IPR036866">
    <property type="entry name" value="RibonucZ/Hydroxyglut_hydro"/>
</dbReference>
<dbReference type="RefSeq" id="WP_112222422.1">
    <property type="nucleotide sequence ID" value="NZ_CP196859.1"/>
</dbReference>
<keyword evidence="3" id="KW-1185">Reference proteome</keyword>
<reference evidence="2 3" key="1">
    <citation type="submission" date="2018-06" db="EMBL/GenBank/DDBJ databases">
        <title>The draft genome sequences of strains SCU63 and S1.</title>
        <authorList>
            <person name="Gan L."/>
        </authorList>
    </citation>
    <scope>NUCLEOTIDE SEQUENCE [LARGE SCALE GENOMIC DNA]</scope>
    <source>
        <strain evidence="2 3">SCU63</strain>
    </source>
</reference>
<comment type="caution">
    <text evidence="2">The sequence shown here is derived from an EMBL/GenBank/DDBJ whole genome shotgun (WGS) entry which is preliminary data.</text>
</comment>
<dbReference type="InterPro" id="IPR001279">
    <property type="entry name" value="Metallo-B-lactamas"/>
</dbReference>
<evidence type="ECO:0000313" key="2">
    <source>
        <dbReference type="EMBL" id="RAZ78949.1"/>
    </source>
</evidence>
<proteinExistence type="predicted"/>
<dbReference type="Proteomes" id="UP000251002">
    <property type="component" value="Unassembled WGS sequence"/>
</dbReference>